<dbReference type="NCBIfam" id="TIGR00251">
    <property type="entry name" value="DUF167 family protein"/>
    <property type="match status" value="1"/>
</dbReference>
<evidence type="ECO:0000313" key="4">
    <source>
        <dbReference type="Proteomes" id="UP001262410"/>
    </source>
</evidence>
<dbReference type="SMART" id="SM01152">
    <property type="entry name" value="DUF167"/>
    <property type="match status" value="1"/>
</dbReference>
<evidence type="ECO:0000256" key="1">
    <source>
        <dbReference type="ARBA" id="ARBA00010364"/>
    </source>
</evidence>
<dbReference type="Pfam" id="PF02594">
    <property type="entry name" value="DUF167"/>
    <property type="match status" value="1"/>
</dbReference>
<dbReference type="SUPFAM" id="SSF69786">
    <property type="entry name" value="YggU-like"/>
    <property type="match status" value="1"/>
</dbReference>
<comment type="caution">
    <text evidence="3">The sequence shown here is derived from an EMBL/GenBank/DDBJ whole genome shotgun (WGS) entry which is preliminary data.</text>
</comment>
<evidence type="ECO:0000313" key="3">
    <source>
        <dbReference type="EMBL" id="MDR6289682.1"/>
    </source>
</evidence>
<dbReference type="Gene3D" id="3.30.1200.10">
    <property type="entry name" value="YggU-like"/>
    <property type="match status" value="1"/>
</dbReference>
<sequence>MRVAVRLTPRAGRNAVTGRAEDADGAPLLKVAVTAVPERGAANTALIALLAKSWRLPKTGLAVVSGATDRNKVIEIAGGDAALAARLEDWAGSLDTDVR</sequence>
<dbReference type="Proteomes" id="UP001262410">
    <property type="component" value="Unassembled WGS sequence"/>
</dbReference>
<gene>
    <name evidence="3" type="ORF">E9232_002197</name>
</gene>
<dbReference type="HAMAP" id="MF_00634">
    <property type="entry name" value="UPF0235"/>
    <property type="match status" value="1"/>
</dbReference>
<name>A0ABU1JM43_9PROT</name>
<dbReference type="EMBL" id="JAVDPW010000003">
    <property type="protein sequence ID" value="MDR6289682.1"/>
    <property type="molecule type" value="Genomic_DNA"/>
</dbReference>
<dbReference type="RefSeq" id="WP_309793961.1">
    <property type="nucleotide sequence ID" value="NZ_JAVDPW010000003.1"/>
</dbReference>
<dbReference type="InterPro" id="IPR003746">
    <property type="entry name" value="DUF167"/>
</dbReference>
<keyword evidence="4" id="KW-1185">Reference proteome</keyword>
<accession>A0ABU1JM43</accession>
<dbReference type="InterPro" id="IPR036591">
    <property type="entry name" value="YggU-like_sf"/>
</dbReference>
<evidence type="ECO:0000256" key="2">
    <source>
        <dbReference type="HAMAP-Rule" id="MF_00634"/>
    </source>
</evidence>
<organism evidence="3 4">
    <name type="scientific">Inquilinus ginsengisoli</name>
    <dbReference type="NCBI Taxonomy" id="363840"/>
    <lineage>
        <taxon>Bacteria</taxon>
        <taxon>Pseudomonadati</taxon>
        <taxon>Pseudomonadota</taxon>
        <taxon>Alphaproteobacteria</taxon>
        <taxon>Rhodospirillales</taxon>
        <taxon>Rhodospirillaceae</taxon>
        <taxon>Inquilinus</taxon>
    </lineage>
</organism>
<proteinExistence type="inferred from homology"/>
<comment type="similarity">
    <text evidence="1 2">Belongs to the UPF0235 family.</text>
</comment>
<reference evidence="3 4" key="1">
    <citation type="submission" date="2023-07" db="EMBL/GenBank/DDBJ databases">
        <title>Sorghum-associated microbial communities from plants grown in Nebraska, USA.</title>
        <authorList>
            <person name="Schachtman D."/>
        </authorList>
    </citation>
    <scope>NUCLEOTIDE SEQUENCE [LARGE SCALE GENOMIC DNA]</scope>
    <source>
        <strain evidence="3 4">584</strain>
    </source>
</reference>
<protein>
    <recommendedName>
        <fullName evidence="2">UPF0235 protein E9232_002197</fullName>
    </recommendedName>
</protein>